<dbReference type="GO" id="GO:0045948">
    <property type="term" value="P:positive regulation of translational initiation"/>
    <property type="evidence" value="ECO:0007669"/>
    <property type="project" value="TreeGrafter"/>
</dbReference>
<keyword evidence="6" id="KW-1185">Reference proteome</keyword>
<dbReference type="InterPro" id="IPR012340">
    <property type="entry name" value="NA-bd_OB-fold"/>
</dbReference>
<evidence type="ECO:0000256" key="2">
    <source>
        <dbReference type="ARBA" id="ARBA00022478"/>
    </source>
</evidence>
<dbReference type="InterPro" id="IPR045113">
    <property type="entry name" value="Rpb7-like"/>
</dbReference>
<keyword evidence="2 4" id="KW-0240">DNA-directed RNA polymerase</keyword>
<dbReference type="OrthoDB" id="1162399at2759"/>
<accession>A0A6A6UQB2</accession>
<name>A0A6A6UQB2_9PEZI</name>
<proteinExistence type="predicted"/>
<organism evidence="5 6">
    <name type="scientific">Microthyrium microscopicum</name>
    <dbReference type="NCBI Taxonomy" id="703497"/>
    <lineage>
        <taxon>Eukaryota</taxon>
        <taxon>Fungi</taxon>
        <taxon>Dikarya</taxon>
        <taxon>Ascomycota</taxon>
        <taxon>Pezizomycotina</taxon>
        <taxon>Dothideomycetes</taxon>
        <taxon>Dothideomycetes incertae sedis</taxon>
        <taxon>Microthyriales</taxon>
        <taxon>Microthyriaceae</taxon>
        <taxon>Microthyrium</taxon>
    </lineage>
</organism>
<dbReference type="Gene3D" id="3.30.1490.120">
    <property type="entry name" value="RNA polymerase Rpb7-like, N-terminal domain"/>
    <property type="match status" value="1"/>
</dbReference>
<dbReference type="SUPFAM" id="SSF50249">
    <property type="entry name" value="Nucleic acid-binding proteins"/>
    <property type="match status" value="1"/>
</dbReference>
<evidence type="ECO:0000256" key="3">
    <source>
        <dbReference type="ARBA" id="ARBA00023163"/>
    </source>
</evidence>
<evidence type="ECO:0000256" key="1">
    <source>
        <dbReference type="ARBA" id="ARBA00004123"/>
    </source>
</evidence>
<evidence type="ECO:0000313" key="5">
    <source>
        <dbReference type="EMBL" id="KAF2674489.1"/>
    </source>
</evidence>
<dbReference type="PANTHER" id="PTHR12709">
    <property type="entry name" value="DNA-DIRECTED RNA POLYMERASE II, III"/>
    <property type="match status" value="1"/>
</dbReference>
<dbReference type="EMBL" id="MU004230">
    <property type="protein sequence ID" value="KAF2674489.1"/>
    <property type="molecule type" value="Genomic_DNA"/>
</dbReference>
<dbReference type="GO" id="GO:0000932">
    <property type="term" value="C:P-body"/>
    <property type="evidence" value="ECO:0007669"/>
    <property type="project" value="TreeGrafter"/>
</dbReference>
<keyword evidence="4" id="KW-0539">Nucleus</keyword>
<dbReference type="PANTHER" id="PTHR12709:SF4">
    <property type="entry name" value="DNA-DIRECTED RNA POLYMERASE II SUBUNIT RPB7"/>
    <property type="match status" value="1"/>
</dbReference>
<gene>
    <name evidence="5" type="ORF">BT63DRAFT_419776</name>
</gene>
<dbReference type="GO" id="GO:0006367">
    <property type="term" value="P:transcription initiation at RNA polymerase II promoter"/>
    <property type="evidence" value="ECO:0007669"/>
    <property type="project" value="TreeGrafter"/>
</dbReference>
<sequence>MFFVKELERVFYVHASYLGSGLHNELTKRIHTEIEGMIEDNYFIVCILEDDKFSEGRTIPGGGHIEYTAYMKALCWQPYKREVVDGVVLNLVESGFFCEIGALVVFVSQEHMPKDMFFETQGAGPQWTNNKDMTIERSSSVRVRLLGVKATMNRLTGIATINEDYLGVLANS</sequence>
<reference evidence="5" key="1">
    <citation type="journal article" date="2020" name="Stud. Mycol.">
        <title>101 Dothideomycetes genomes: a test case for predicting lifestyles and emergence of pathogens.</title>
        <authorList>
            <person name="Haridas S."/>
            <person name="Albert R."/>
            <person name="Binder M."/>
            <person name="Bloem J."/>
            <person name="Labutti K."/>
            <person name="Salamov A."/>
            <person name="Andreopoulos B."/>
            <person name="Baker S."/>
            <person name="Barry K."/>
            <person name="Bills G."/>
            <person name="Bluhm B."/>
            <person name="Cannon C."/>
            <person name="Castanera R."/>
            <person name="Culley D."/>
            <person name="Daum C."/>
            <person name="Ezra D."/>
            <person name="Gonzalez J."/>
            <person name="Henrissat B."/>
            <person name="Kuo A."/>
            <person name="Liang C."/>
            <person name="Lipzen A."/>
            <person name="Lutzoni F."/>
            <person name="Magnuson J."/>
            <person name="Mondo S."/>
            <person name="Nolan M."/>
            <person name="Ohm R."/>
            <person name="Pangilinan J."/>
            <person name="Park H.-J."/>
            <person name="Ramirez L."/>
            <person name="Alfaro M."/>
            <person name="Sun H."/>
            <person name="Tritt A."/>
            <person name="Yoshinaga Y."/>
            <person name="Zwiers L.-H."/>
            <person name="Turgeon B."/>
            <person name="Goodwin S."/>
            <person name="Spatafora J."/>
            <person name="Crous P."/>
            <person name="Grigoriev I."/>
        </authorList>
    </citation>
    <scope>NUCLEOTIDE SEQUENCE</scope>
    <source>
        <strain evidence="5">CBS 115976</strain>
    </source>
</reference>
<dbReference type="FunFam" id="2.40.50.140:FF:000043">
    <property type="entry name" value="DNA-directed RNA polymerase II subunit RPB7"/>
    <property type="match status" value="1"/>
</dbReference>
<dbReference type="InterPro" id="IPR036898">
    <property type="entry name" value="RNA_pol_Rpb7-like_N_sf"/>
</dbReference>
<dbReference type="GO" id="GO:0003697">
    <property type="term" value="F:single-stranded DNA binding"/>
    <property type="evidence" value="ECO:0007669"/>
    <property type="project" value="TreeGrafter"/>
</dbReference>
<dbReference type="Gene3D" id="2.40.50.140">
    <property type="entry name" value="Nucleic acid-binding proteins"/>
    <property type="match status" value="1"/>
</dbReference>
<comment type="subcellular location">
    <subcellularLocation>
        <location evidence="1 4">Nucleus</location>
    </subcellularLocation>
</comment>
<dbReference type="GO" id="GO:0005665">
    <property type="term" value="C:RNA polymerase II, core complex"/>
    <property type="evidence" value="ECO:0007669"/>
    <property type="project" value="TreeGrafter"/>
</dbReference>
<dbReference type="AlphaFoldDB" id="A0A6A6UQB2"/>
<evidence type="ECO:0000313" key="6">
    <source>
        <dbReference type="Proteomes" id="UP000799302"/>
    </source>
</evidence>
<dbReference type="Proteomes" id="UP000799302">
    <property type="component" value="Unassembled WGS sequence"/>
</dbReference>
<comment type="function">
    <text evidence="4">DNA-dependent RNA polymerase which catalyzes the transcription of DNA into RNA using the four ribonucleoside triphosphates as substrates.</text>
</comment>
<dbReference type="GO" id="GO:0060213">
    <property type="term" value="P:positive regulation of nuclear-transcribed mRNA poly(A) tail shortening"/>
    <property type="evidence" value="ECO:0007669"/>
    <property type="project" value="TreeGrafter"/>
</dbReference>
<dbReference type="GO" id="GO:0031369">
    <property type="term" value="F:translation initiation factor binding"/>
    <property type="evidence" value="ECO:0007669"/>
    <property type="project" value="TreeGrafter"/>
</dbReference>
<dbReference type="SUPFAM" id="SSF88798">
    <property type="entry name" value="N-terminal, heterodimerisation domain of RBP7 (RpoE)"/>
    <property type="match status" value="1"/>
</dbReference>
<protein>
    <recommendedName>
        <fullName evidence="4">DNA-directed RNA polymerase subunit</fullName>
    </recommendedName>
</protein>
<evidence type="ECO:0000256" key="4">
    <source>
        <dbReference type="RuleBase" id="RU369086"/>
    </source>
</evidence>
<dbReference type="GO" id="GO:0003727">
    <property type="term" value="F:single-stranded RNA binding"/>
    <property type="evidence" value="ECO:0007669"/>
    <property type="project" value="TreeGrafter"/>
</dbReference>
<keyword evidence="3 4" id="KW-0804">Transcription</keyword>